<dbReference type="PANTHER" id="PTHR13504">
    <property type="entry name" value="FIDO DOMAIN-CONTAINING PROTEIN DDB_G0283145"/>
    <property type="match status" value="1"/>
</dbReference>
<dbReference type="InterPro" id="IPR036597">
    <property type="entry name" value="Fido-like_dom_sf"/>
</dbReference>
<evidence type="ECO:0000256" key="1">
    <source>
        <dbReference type="PIRSR" id="PIRSR640198-1"/>
    </source>
</evidence>
<evidence type="ECO:0000259" key="2">
    <source>
        <dbReference type="PROSITE" id="PS51459"/>
    </source>
</evidence>
<evidence type="ECO:0000313" key="4">
    <source>
        <dbReference type="Proteomes" id="UP000439903"/>
    </source>
</evidence>
<dbReference type="EMBL" id="WTPW01000373">
    <property type="protein sequence ID" value="KAF0517991.1"/>
    <property type="molecule type" value="Genomic_DNA"/>
</dbReference>
<dbReference type="SUPFAM" id="SSF140931">
    <property type="entry name" value="Fic-like"/>
    <property type="match status" value="1"/>
</dbReference>
<accession>A0A8H4AP05</accession>
<comment type="caution">
    <text evidence="3">The sequence shown here is derived from an EMBL/GenBank/DDBJ whole genome shotgun (WGS) entry which is preliminary data.</text>
</comment>
<dbReference type="Gene3D" id="1.10.3290.10">
    <property type="entry name" value="Fido-like domain"/>
    <property type="match status" value="1"/>
</dbReference>
<dbReference type="PANTHER" id="PTHR13504:SF38">
    <property type="entry name" value="FIDO DOMAIN-CONTAINING PROTEIN"/>
    <property type="match status" value="1"/>
</dbReference>
<dbReference type="PROSITE" id="PS51459">
    <property type="entry name" value="FIDO"/>
    <property type="match status" value="1"/>
</dbReference>
<gene>
    <name evidence="3" type="ORF">F8M41_016834</name>
</gene>
<keyword evidence="4" id="KW-1185">Reference proteome</keyword>
<feature type="domain" description="Fido" evidence="2">
    <location>
        <begin position="102"/>
        <end position="248"/>
    </location>
</feature>
<dbReference type="InterPro" id="IPR040198">
    <property type="entry name" value="Fido_containing"/>
</dbReference>
<protein>
    <submittedName>
        <fullName evidence="3">Fic-domain-containing protein</fullName>
    </submittedName>
</protein>
<dbReference type="Proteomes" id="UP000439903">
    <property type="component" value="Unassembled WGS sequence"/>
</dbReference>
<reference evidence="3 4" key="1">
    <citation type="journal article" date="2019" name="Environ. Microbiol.">
        <title>At the nexus of three kingdoms: the genome of the mycorrhizal fungus Gigaspora margarita provides insights into plant, endobacterial and fungal interactions.</title>
        <authorList>
            <person name="Venice F."/>
            <person name="Ghignone S."/>
            <person name="Salvioli di Fossalunga A."/>
            <person name="Amselem J."/>
            <person name="Novero M."/>
            <person name="Xianan X."/>
            <person name="Sedzielewska Toro K."/>
            <person name="Morin E."/>
            <person name="Lipzen A."/>
            <person name="Grigoriev I.V."/>
            <person name="Henrissat B."/>
            <person name="Martin F.M."/>
            <person name="Bonfante P."/>
        </authorList>
    </citation>
    <scope>NUCLEOTIDE SEQUENCE [LARGE SCALE GENOMIC DNA]</scope>
    <source>
        <strain evidence="3 4">BEG34</strain>
    </source>
</reference>
<name>A0A8H4AP05_GIGMA</name>
<dbReference type="OrthoDB" id="439046at2759"/>
<organism evidence="3 4">
    <name type="scientific">Gigaspora margarita</name>
    <dbReference type="NCBI Taxonomy" id="4874"/>
    <lineage>
        <taxon>Eukaryota</taxon>
        <taxon>Fungi</taxon>
        <taxon>Fungi incertae sedis</taxon>
        <taxon>Mucoromycota</taxon>
        <taxon>Glomeromycotina</taxon>
        <taxon>Glomeromycetes</taxon>
        <taxon>Diversisporales</taxon>
        <taxon>Gigasporaceae</taxon>
        <taxon>Gigaspora</taxon>
    </lineage>
</organism>
<dbReference type="InterPro" id="IPR003812">
    <property type="entry name" value="Fido"/>
</dbReference>
<evidence type="ECO:0000313" key="3">
    <source>
        <dbReference type="EMBL" id="KAF0517991.1"/>
    </source>
</evidence>
<proteinExistence type="predicted"/>
<feature type="active site" evidence="1">
    <location>
        <position position="185"/>
    </location>
</feature>
<dbReference type="Pfam" id="PF02661">
    <property type="entry name" value="Fic"/>
    <property type="match status" value="1"/>
</dbReference>
<sequence length="267" mass="31260">MTALDQRGEGSGQGALKSETQYSGKVKDATIMIHSNFDFLDRPWWRTSFDERDVNHFVSSAKHHQQAILLVTNENDELFWKGYINLHRERYLFECISAENQFTPSFAQQLHRQIGDGLISNAGQYRTRYVMAAQDNFVYMRPDLIENKMEELFRQCREKFERTDLQLEEAIKYGACFLAYFLLIHPFINGNGRVVRLLLSYLLSRFTAVPLSLYIGTKTRDIYLQCLREAQRYQESFKPSALATFILECVYKTSYNICVVMDIDFQN</sequence>
<dbReference type="AlphaFoldDB" id="A0A8H4AP05"/>